<name>A0A2G5ED41_AQUCA</name>
<evidence type="ECO:0000313" key="1">
    <source>
        <dbReference type="EMBL" id="PIA53682.1"/>
    </source>
</evidence>
<proteinExistence type="predicted"/>
<dbReference type="OrthoDB" id="985898at2759"/>
<dbReference type="STRING" id="218851.A0A2G5ED41"/>
<dbReference type="AlphaFoldDB" id="A0A2G5ED41"/>
<dbReference type="EMBL" id="KZ305026">
    <property type="protein sequence ID" value="PIA53682.1"/>
    <property type="molecule type" value="Genomic_DNA"/>
</dbReference>
<organism evidence="1 2">
    <name type="scientific">Aquilegia coerulea</name>
    <name type="common">Rocky mountain columbine</name>
    <dbReference type="NCBI Taxonomy" id="218851"/>
    <lineage>
        <taxon>Eukaryota</taxon>
        <taxon>Viridiplantae</taxon>
        <taxon>Streptophyta</taxon>
        <taxon>Embryophyta</taxon>
        <taxon>Tracheophyta</taxon>
        <taxon>Spermatophyta</taxon>
        <taxon>Magnoliopsida</taxon>
        <taxon>Ranunculales</taxon>
        <taxon>Ranunculaceae</taxon>
        <taxon>Thalictroideae</taxon>
        <taxon>Aquilegia</taxon>
    </lineage>
</organism>
<protein>
    <submittedName>
        <fullName evidence="1">Uncharacterized protein</fullName>
    </submittedName>
</protein>
<gene>
    <name evidence="1" type="ORF">AQUCO_00900336v1</name>
</gene>
<evidence type="ECO:0000313" key="2">
    <source>
        <dbReference type="Proteomes" id="UP000230069"/>
    </source>
</evidence>
<sequence length="301" mass="34255">MVILFQRFGHTLKKMKQHDHDHESSSDELSSSLQSFESQILNCLYQISLNSKPGSQTYYSYAWIQECLHVLPNIDKAFAKFIADINYPVTEWKSVIVDEYLKDNLSFLDNLNCISSSISHMAQACMNLLHALSLEETSPIMLKTLKTIVPWCPKKNFQEPKEEFPRLSSGKELVTHQALLIRKLVRNWLCRIVDSSIRGEVVQTCLQLNKESNEVFISSLVTLQFGVCEEMKRKGVVKEVGEINQGVARVHAAAKEGRQETSELREKVEVLGKQLEGIKEDVNKLFSGALVRRNELLDSLA</sequence>
<reference evidence="1 2" key="1">
    <citation type="submission" date="2017-09" db="EMBL/GenBank/DDBJ databases">
        <title>WGS assembly of Aquilegia coerulea Goldsmith.</title>
        <authorList>
            <person name="Hodges S."/>
            <person name="Kramer E."/>
            <person name="Nordborg M."/>
            <person name="Tomkins J."/>
            <person name="Borevitz J."/>
            <person name="Derieg N."/>
            <person name="Yan J."/>
            <person name="Mihaltcheva S."/>
            <person name="Hayes R.D."/>
            <person name="Rokhsar D."/>
        </authorList>
    </citation>
    <scope>NUCLEOTIDE SEQUENCE [LARGE SCALE GENOMIC DNA]</scope>
    <source>
        <strain evidence="2">cv. Goldsmith</strain>
    </source>
</reference>
<dbReference type="Proteomes" id="UP000230069">
    <property type="component" value="Unassembled WGS sequence"/>
</dbReference>
<accession>A0A2G5ED41</accession>
<dbReference type="PANTHER" id="PTHR31509">
    <property type="entry name" value="BPS1-LIKE PROTEIN"/>
    <property type="match status" value="1"/>
</dbReference>
<keyword evidence="2" id="KW-1185">Reference proteome</keyword>
<dbReference type="InParanoid" id="A0A2G5ED41"/>